<evidence type="ECO:0000313" key="1">
    <source>
        <dbReference type="Proteomes" id="UP000887579"/>
    </source>
</evidence>
<organism evidence="1 2">
    <name type="scientific">Panagrolaimus sp. ES5</name>
    <dbReference type="NCBI Taxonomy" id="591445"/>
    <lineage>
        <taxon>Eukaryota</taxon>
        <taxon>Metazoa</taxon>
        <taxon>Ecdysozoa</taxon>
        <taxon>Nematoda</taxon>
        <taxon>Chromadorea</taxon>
        <taxon>Rhabditida</taxon>
        <taxon>Tylenchina</taxon>
        <taxon>Panagrolaimomorpha</taxon>
        <taxon>Panagrolaimoidea</taxon>
        <taxon>Panagrolaimidae</taxon>
        <taxon>Panagrolaimus</taxon>
    </lineage>
</organism>
<dbReference type="WBParaSite" id="ES5_v2.g7549.t1">
    <property type="protein sequence ID" value="ES5_v2.g7549.t1"/>
    <property type="gene ID" value="ES5_v2.g7549"/>
</dbReference>
<reference evidence="2" key="1">
    <citation type="submission" date="2022-11" db="UniProtKB">
        <authorList>
            <consortium name="WormBaseParasite"/>
        </authorList>
    </citation>
    <scope>IDENTIFICATION</scope>
</reference>
<name>A0AC34GS94_9BILA</name>
<dbReference type="Proteomes" id="UP000887579">
    <property type="component" value="Unplaced"/>
</dbReference>
<protein>
    <submittedName>
        <fullName evidence="2">Uncharacterized protein</fullName>
    </submittedName>
</protein>
<accession>A0AC34GS94</accession>
<sequence>MNPKCGQPLPPIPTNQHVITDFGFAAKVPKVTSNIPDSSAFSVFPNIPRTRFNANEHVLLNKLIRSMTDEIEGHVNKIAADPKKCNADNFASLALACKQTEFIVRCAFIDVKSEEAQELAEMIRLYDQRKKLYV</sequence>
<proteinExistence type="predicted"/>
<evidence type="ECO:0000313" key="2">
    <source>
        <dbReference type="WBParaSite" id="ES5_v2.g7549.t1"/>
    </source>
</evidence>